<dbReference type="CDD" id="cd13298">
    <property type="entry name" value="PH1_PH_fungal"/>
    <property type="match status" value="1"/>
</dbReference>
<evidence type="ECO:0000313" key="4">
    <source>
        <dbReference type="Proteomes" id="UP000054053"/>
    </source>
</evidence>
<dbReference type="SMART" id="SM00233">
    <property type="entry name" value="PH"/>
    <property type="match status" value="2"/>
</dbReference>
<proteinExistence type="predicted"/>
<dbReference type="AlphaFoldDB" id="A0A1B5KZ91"/>
<evidence type="ECO:0000259" key="2">
    <source>
        <dbReference type="PROSITE" id="PS50003"/>
    </source>
</evidence>
<feature type="region of interest" description="Disordered" evidence="1">
    <location>
        <begin position="218"/>
        <end position="265"/>
    </location>
</feature>
<dbReference type="InterPro" id="IPR001849">
    <property type="entry name" value="PH_domain"/>
</dbReference>
<reference evidence="4" key="1">
    <citation type="journal article" date="2016" name="Genome Announc.">
        <title>Genome sequence of Ustilaginoidea virens IPU010, a rice pathogenic fungus causing false smut.</title>
        <authorList>
            <person name="Kumagai T."/>
            <person name="Ishii T."/>
            <person name="Terai G."/>
            <person name="Umemura M."/>
            <person name="Machida M."/>
            <person name="Asai K."/>
        </authorList>
    </citation>
    <scope>NUCLEOTIDE SEQUENCE [LARGE SCALE GENOMIC DNA]</scope>
    <source>
        <strain evidence="4">IPU010</strain>
    </source>
</reference>
<dbReference type="Pfam" id="PF00169">
    <property type="entry name" value="PH"/>
    <property type="match status" value="2"/>
</dbReference>
<dbReference type="PANTHER" id="PTHR14336">
    <property type="entry name" value="TANDEM PH DOMAIN CONTAINING PROTEIN"/>
    <property type="match status" value="1"/>
</dbReference>
<evidence type="ECO:0000313" key="3">
    <source>
        <dbReference type="EMBL" id="GAO16432.1"/>
    </source>
</evidence>
<dbReference type="Proteomes" id="UP000054053">
    <property type="component" value="Unassembled WGS sequence"/>
</dbReference>
<dbReference type="PROSITE" id="PS50003">
    <property type="entry name" value="PH_DOMAIN"/>
    <property type="match status" value="2"/>
</dbReference>
<evidence type="ECO:0000256" key="1">
    <source>
        <dbReference type="SAM" id="MobiDB-lite"/>
    </source>
</evidence>
<dbReference type="CDD" id="cd13299">
    <property type="entry name" value="PH2_PH_fungal"/>
    <property type="match status" value="1"/>
</dbReference>
<dbReference type="SUPFAM" id="SSF50729">
    <property type="entry name" value="PH domain-like"/>
    <property type="match status" value="2"/>
</dbReference>
<protein>
    <recommendedName>
        <fullName evidence="2">PH domain-containing protein</fullName>
    </recommendedName>
</protein>
<dbReference type="Gene3D" id="2.30.29.30">
    <property type="entry name" value="Pleckstrin-homology domain (PH domain)/Phosphotyrosine-binding domain (PTB)"/>
    <property type="match status" value="2"/>
</dbReference>
<accession>A0A1B5KZ91</accession>
<dbReference type="PANTHER" id="PTHR14336:SF15">
    <property type="entry name" value="DUAL ADAPTER FOR PHOSPHOTYROSINE AND 3-PHOSPHOTYROSINE AND 3-PHOSPHOINOSITIDE"/>
    <property type="match status" value="1"/>
</dbReference>
<organism evidence="3 4">
    <name type="scientific">Ustilaginoidea virens</name>
    <name type="common">Rice false smut fungus</name>
    <name type="synonym">Villosiclava virens</name>
    <dbReference type="NCBI Taxonomy" id="1159556"/>
    <lineage>
        <taxon>Eukaryota</taxon>
        <taxon>Fungi</taxon>
        <taxon>Dikarya</taxon>
        <taxon>Ascomycota</taxon>
        <taxon>Pezizomycotina</taxon>
        <taxon>Sordariomycetes</taxon>
        <taxon>Hypocreomycetidae</taxon>
        <taxon>Hypocreales</taxon>
        <taxon>Clavicipitaceae</taxon>
        <taxon>Ustilaginoidea</taxon>
    </lineage>
</organism>
<dbReference type="EMBL" id="BBTG02000032">
    <property type="protein sequence ID" value="GAO16432.1"/>
    <property type="molecule type" value="Genomic_DNA"/>
</dbReference>
<name>A0A1B5KZ91_USTVR</name>
<dbReference type="InterPro" id="IPR051707">
    <property type="entry name" value="PI-Interact_SigTrans_Reg"/>
</dbReference>
<feature type="region of interest" description="Disordered" evidence="1">
    <location>
        <begin position="186"/>
        <end position="205"/>
    </location>
</feature>
<comment type="caution">
    <text evidence="3">The sequence shown here is derived from an EMBL/GenBank/DDBJ whole genome shotgun (WGS) entry which is preliminary data.</text>
</comment>
<dbReference type="InterPro" id="IPR011993">
    <property type="entry name" value="PH-like_dom_sf"/>
</dbReference>
<feature type="domain" description="PH" evidence="2">
    <location>
        <begin position="299"/>
        <end position="398"/>
    </location>
</feature>
<gene>
    <name evidence="3" type="ORF">UVI_02047930</name>
</gene>
<feature type="compositionally biased region" description="Polar residues" evidence="1">
    <location>
        <begin position="191"/>
        <end position="203"/>
    </location>
</feature>
<feature type="domain" description="PH" evidence="2">
    <location>
        <begin position="70"/>
        <end position="166"/>
    </location>
</feature>
<sequence length="421" mass="46969">MFDRERRLLPQHVHQAAMTTPKAVGVTPRKGSSVIAEDGGQVTAASLSRGRPDYGPLVNVNQNGCFESDRVIKSGYLEKRTRTKNWKAVYLVLRPNTLSMYKNEKETKLRHQLYLSDLTAVAFLKDPKQKRHNVFGLFSPSRNFHLQARTKPDAQEWVDLIRKEARIEEEEEEMFLASPKARSVSPREMVSNVTTGSHATGSSDGPYVEGVLSSSPEAYCPPESNFTTSEAGRRKSSMMDSSGMSGTELVSQSDWSDTEPQRPKDDDVVAAKRSGSQLSIINAALQSGNGVPVEPDPDRVIWQGWLWLLRSKRGVKQWKDMWAVLRPRNLILYKDESEYTAQWIVELSAVVDVVDTDPVSKSKENCLQVITEEKSYRFCAHDEESIVQFIGAFKSLLAKRRGLEARAAATSSKGVGGFGAL</sequence>